<protein>
    <submittedName>
        <fullName evidence="4">Heat shock 70 kDa protein</fullName>
    </submittedName>
</protein>
<name>A0A226EHR9_FOLCA</name>
<dbReference type="STRING" id="158441.A0A226EHR9"/>
<keyword evidence="5" id="KW-1185">Reference proteome</keyword>
<dbReference type="AlphaFoldDB" id="A0A226EHR9"/>
<dbReference type="GO" id="GO:0005524">
    <property type="term" value="F:ATP binding"/>
    <property type="evidence" value="ECO:0007669"/>
    <property type="project" value="UniProtKB-KW"/>
</dbReference>
<comment type="caution">
    <text evidence="4">The sequence shown here is derived from an EMBL/GenBank/DDBJ whole genome shotgun (WGS) entry which is preliminary data.</text>
</comment>
<accession>A0A226EHR9</accession>
<proteinExistence type="inferred from homology"/>
<evidence type="ECO:0000313" key="4">
    <source>
        <dbReference type="EMBL" id="OXA56880.1"/>
    </source>
</evidence>
<dbReference type="SUPFAM" id="SSF53067">
    <property type="entry name" value="Actin-like ATPase domain"/>
    <property type="match status" value="1"/>
</dbReference>
<organism evidence="4 5">
    <name type="scientific">Folsomia candida</name>
    <name type="common">Springtail</name>
    <dbReference type="NCBI Taxonomy" id="158441"/>
    <lineage>
        <taxon>Eukaryota</taxon>
        <taxon>Metazoa</taxon>
        <taxon>Ecdysozoa</taxon>
        <taxon>Arthropoda</taxon>
        <taxon>Hexapoda</taxon>
        <taxon>Collembola</taxon>
        <taxon>Entomobryomorpha</taxon>
        <taxon>Isotomoidea</taxon>
        <taxon>Isotomidae</taxon>
        <taxon>Proisotominae</taxon>
        <taxon>Folsomia</taxon>
    </lineage>
</organism>
<evidence type="ECO:0000256" key="3">
    <source>
        <dbReference type="ARBA" id="ARBA00022840"/>
    </source>
</evidence>
<evidence type="ECO:0000256" key="1">
    <source>
        <dbReference type="ARBA" id="ARBA00007381"/>
    </source>
</evidence>
<dbReference type="InterPro" id="IPR043129">
    <property type="entry name" value="ATPase_NBD"/>
</dbReference>
<keyword evidence="2" id="KW-0547">Nucleotide-binding</keyword>
<dbReference type="Gene3D" id="3.30.420.40">
    <property type="match status" value="1"/>
</dbReference>
<dbReference type="InterPro" id="IPR013126">
    <property type="entry name" value="Hsp_70_fam"/>
</dbReference>
<evidence type="ECO:0000256" key="2">
    <source>
        <dbReference type="ARBA" id="ARBA00022741"/>
    </source>
</evidence>
<dbReference type="GO" id="GO:0140662">
    <property type="term" value="F:ATP-dependent protein folding chaperone"/>
    <property type="evidence" value="ECO:0007669"/>
    <property type="project" value="InterPro"/>
</dbReference>
<reference evidence="4 5" key="1">
    <citation type="submission" date="2015-12" db="EMBL/GenBank/DDBJ databases">
        <title>The genome of Folsomia candida.</title>
        <authorList>
            <person name="Faddeeva A."/>
            <person name="Derks M.F."/>
            <person name="Anvar Y."/>
            <person name="Smit S."/>
            <person name="Van Straalen N."/>
            <person name="Roelofs D."/>
        </authorList>
    </citation>
    <scope>NUCLEOTIDE SEQUENCE [LARGE SCALE GENOMIC DNA]</scope>
    <source>
        <strain evidence="4 5">VU population</strain>
        <tissue evidence="4">Whole body</tissue>
    </source>
</reference>
<comment type="similarity">
    <text evidence="1">Belongs to the heat shock protein 70 family.</text>
</comment>
<dbReference type="EMBL" id="LNIX01000003">
    <property type="protein sequence ID" value="OXA56880.1"/>
    <property type="molecule type" value="Genomic_DNA"/>
</dbReference>
<keyword evidence="4" id="KW-0346">Stress response</keyword>
<dbReference type="Proteomes" id="UP000198287">
    <property type="component" value="Unassembled WGS sequence"/>
</dbReference>
<dbReference type="Pfam" id="PF00012">
    <property type="entry name" value="HSP70"/>
    <property type="match status" value="1"/>
</dbReference>
<evidence type="ECO:0000313" key="5">
    <source>
        <dbReference type="Proteomes" id="UP000198287"/>
    </source>
</evidence>
<keyword evidence="3" id="KW-0067">ATP-binding</keyword>
<gene>
    <name evidence="4" type="ORF">Fcan01_06480</name>
</gene>
<sequence length="1241" mass="141436">MERKKGHSIYTHNKEENKIFSKFPTSVQEKITVMMKTLNSKYDGTFQNLRDSADLLELRMEILHGDVHQYQSDAEKYVGKCFTKELRRLMETNLKLHKELGKLELVGREDLLNLRNKLILQNENIWLATCRRAHENFCDNCECEMDVVNISDDSLSSDQTCTPALAVEKLNHANLANFEGLKKSHIKEEELSEMFSNWNIVYDKECGTSVTIDGNTRVKISRKPKTNLTTTTKKKLKHKNTSCLNLRMFYTKGKPKSVADLPCGSTSSPGNNLSTSKNSSSQFTQLKSHINSLDDVAACKLYEDELSTFFDDKSYLISNDVLVNAHCDVRNKITAHELSFPIDLLDEKLAPARDKFYKHVVMHNETVLLSKYGIENFEKLGYKTFLFEICISRGTQRSENLIDFFLSEVHNSIDSLINVYHGEGDLWVWIRQTLGSLENDFLELQKFLYDCVDRFEEDAKFIHNTSENCNSNPIQTSDAKFHEAARRGENLINDYFSMQFNMVERIQDLGNELALLFVKYLDSFMTQTVETKLFSPETLNQLYNDVESFLLTNFADSLKMIFDHEFQKMSDTWGYNGQMKDCNKLPAVTHLMEFQQKRGTEFACSLFKDVFRNISDRNKTNVKKTYDECFKLVEKGNHAFESAIIDGISDEKSFSYSQEGYAKLYLRELSSAREKLKVGLNGLKYSVKLGHILSHFDKQCESASNVILSLITHKFKNNIPCSTDKDLPVKEPEKPGFNQVESKSFVIDLNFWRMEIVSSDFSHENTTSKIFKFLPSFLITESGVIVSGDSNVLKKGHQGDLLYHLKSILDPNDLYKAYPCYVNGELAPKTRIDLIVSLFLAEIKQIIERELCIKWDTVAITVPLRFTMGQRYIMKQAAAMAGFLSCILINNTSAAAVDAFLTRKLNSKRQMFVAIKSDGVFDSAIYCLDSATRSSPAQVVRMMHSYCNIPENLSDSWLIEQKLRGKIQGKNWTLISCAMSFKKLTCSKGRNICTCVLNIKQDDIGWSGNVEYGETDVGSSILFGACFILSSMENSGRQPYVLQECIPYAIISVTGSETRCIFQKKSNFESQVEHKISASKFWNAKIIEVWNHCHRIICNIEVDVQNASQFLIKYSLDSAGLLNESFSLIGKRTNAQLQTPRLSYVWEEPKLTENHLTAIISQGNSKSIDSKGILTIIRGVKDFITSVEPRIASVGNVVQKKFLSDALTALKDEIASRNCTENSIQIQYDKLNELLKKFNVV</sequence>